<evidence type="ECO:0000259" key="12">
    <source>
        <dbReference type="Pfam" id="PF11975"/>
    </source>
</evidence>
<evidence type="ECO:0000256" key="11">
    <source>
        <dbReference type="RuleBase" id="RU361152"/>
    </source>
</evidence>
<dbReference type="GO" id="GO:0046872">
    <property type="term" value="F:metal ion binding"/>
    <property type="evidence" value="ECO:0007669"/>
    <property type="project" value="UniProtKB-KW"/>
</dbReference>
<reference evidence="13 14" key="1">
    <citation type="journal article" date="2010" name="J. Bacteriol.">
        <title>Biochemical characterization of a novel indole prenyltransferase from Streptomyces sp. SN-593.</title>
        <authorList>
            <person name="Takahashi S."/>
            <person name="Takagi H."/>
            <person name="Toyoda A."/>
            <person name="Uramoto M."/>
            <person name="Nogawa T."/>
            <person name="Ueki M."/>
            <person name="Sakaki Y."/>
            <person name="Osada H."/>
        </authorList>
    </citation>
    <scope>NUCLEOTIDE SEQUENCE [LARGE SCALE GENOMIC DNA]</scope>
    <source>
        <strain evidence="13 14">SN-593</strain>
    </source>
</reference>
<keyword evidence="3 9" id="KW-0479">Metal-binding</keyword>
<dbReference type="EMBL" id="AP018365">
    <property type="protein sequence ID" value="BBA97878.1"/>
    <property type="molecule type" value="Genomic_DNA"/>
</dbReference>
<keyword evidence="5 11" id="KW-0520">NAD</keyword>
<evidence type="ECO:0000256" key="10">
    <source>
        <dbReference type="PIRSR" id="PIRSR601088-4"/>
    </source>
</evidence>
<reference evidence="13 14" key="2">
    <citation type="journal article" date="2011" name="J. Antibiot.">
        <title>Furaquinocins I and J: novel polyketide isoprenoid hybrid compounds from Streptomyces reveromyceticus SN-593.</title>
        <authorList>
            <person name="Panthee S."/>
            <person name="Takahashi S."/>
            <person name="Takagi H."/>
            <person name="Nogawa T."/>
            <person name="Oowada E."/>
            <person name="Uramoto M."/>
            <person name="Osada H."/>
        </authorList>
    </citation>
    <scope>NUCLEOTIDE SEQUENCE [LARGE SCALE GENOMIC DNA]</scope>
    <source>
        <strain evidence="13 14">SN-593</strain>
    </source>
</reference>
<keyword evidence="8 11" id="KW-0326">Glycosidase</keyword>
<dbReference type="PANTHER" id="PTHR32092">
    <property type="entry name" value="6-PHOSPHO-BETA-GLUCOSIDASE-RELATED"/>
    <property type="match status" value="1"/>
</dbReference>
<dbReference type="InterPro" id="IPR015955">
    <property type="entry name" value="Lactate_DH/Glyco_Ohase_4_C"/>
</dbReference>
<evidence type="ECO:0000256" key="1">
    <source>
        <dbReference type="ARBA" id="ARBA00001936"/>
    </source>
</evidence>
<feature type="domain" description="Glycosyl hydrolase family 4 C-terminal" evidence="12">
    <location>
        <begin position="196"/>
        <end position="402"/>
    </location>
</feature>
<dbReference type="Pfam" id="PF02056">
    <property type="entry name" value="Glyco_hydro_4"/>
    <property type="match status" value="1"/>
</dbReference>
<reference evidence="13 14" key="3">
    <citation type="journal article" date="2011" name="Nat. Chem. Biol.">
        <title>Reveromycin A biosynthesis uses RevG and RevJ for stereospecific spiroacetal formation.</title>
        <authorList>
            <person name="Takahashi S."/>
            <person name="Toyoda A."/>
            <person name="Sekiyama Y."/>
            <person name="Takagi H."/>
            <person name="Nogawa T."/>
            <person name="Uramoto M."/>
            <person name="Suzuki R."/>
            <person name="Koshino H."/>
            <person name="Kumano T."/>
            <person name="Panthee S."/>
            <person name="Dairi T."/>
            <person name="Ishikawa J."/>
            <person name="Ikeda H."/>
            <person name="Sakaki Y."/>
            <person name="Osada H."/>
        </authorList>
    </citation>
    <scope>NUCLEOTIDE SEQUENCE [LARGE SCALE GENOMIC DNA]</scope>
    <source>
        <strain evidence="13 14">SN-593</strain>
    </source>
</reference>
<keyword evidence="9" id="KW-0533">Nickel</keyword>
<evidence type="ECO:0000256" key="7">
    <source>
        <dbReference type="ARBA" id="ARBA00023277"/>
    </source>
</evidence>
<evidence type="ECO:0000256" key="3">
    <source>
        <dbReference type="ARBA" id="ARBA00022723"/>
    </source>
</evidence>
<feature type="binding site" evidence="9">
    <location>
        <position position="200"/>
    </location>
    <ligand>
        <name>Mn(2+)</name>
        <dbReference type="ChEBI" id="CHEBI:29035"/>
    </ligand>
</feature>
<protein>
    <submittedName>
        <fullName evidence="13">Putative alpha-galactosidase</fullName>
    </submittedName>
</protein>
<keyword evidence="7" id="KW-0119">Carbohydrate metabolism</keyword>
<proteinExistence type="inferred from homology"/>
<dbReference type="Pfam" id="PF11975">
    <property type="entry name" value="Glyco_hydro_4C"/>
    <property type="match status" value="1"/>
</dbReference>
<keyword evidence="14" id="KW-1185">Reference proteome</keyword>
<dbReference type="InterPro" id="IPR036291">
    <property type="entry name" value="NAD(P)-bd_dom_sf"/>
</dbReference>
<dbReference type="PANTHER" id="PTHR32092:SF6">
    <property type="entry name" value="ALPHA-GALACTOSIDASE"/>
    <property type="match status" value="1"/>
</dbReference>
<feature type="binding site" evidence="9">
    <location>
        <position position="170"/>
    </location>
    <ligand>
        <name>Mn(2+)</name>
        <dbReference type="ChEBI" id="CHEBI:29035"/>
    </ligand>
</feature>
<dbReference type="InterPro" id="IPR001088">
    <property type="entry name" value="Glyco_hydro_4"/>
</dbReference>
<evidence type="ECO:0000256" key="2">
    <source>
        <dbReference type="ARBA" id="ARBA00010141"/>
    </source>
</evidence>
<keyword evidence="9" id="KW-0170">Cobalt</keyword>
<evidence type="ECO:0000313" key="14">
    <source>
        <dbReference type="Proteomes" id="UP000595703"/>
    </source>
</evidence>
<keyword evidence="9" id="KW-0408">Iron</keyword>
<sequence>MADIVLTGAGNVKMTRRILSDLFLVPALAGTLRIRLHDIDPDRLATALTLAWRLDAEAGAGAVIESHTDRRAALDGADHVVCQLGVDGYDTALRDFEIPARHGLRQTIADTIGIGGIFRGLRTIPVMVGLAQDMAVYCPDAWLLSYTDPLVMTLWALREVTGMSRVVGLCHAVRDTHAFLADAVGREFEDLTFLTAGLTHQAFVLRFEADGRSLYPELEAAVRADPKLGRHVRMEMWRRFGYFPTESSEHAAEYVPWFMRHDDEIARLGIPVGEYLGRLGQSLHAYEEIRRGLAQGRPMLTRWQDPEIASEVLRAMITGEPRRVNLTLPNEGLIPALPAECFVEVPADVDAAGVRADPVERYPAQLSALNRTYVNVAELTVRAVLDGEPRHVRHAAMLDPNTAATLSLAAIEQLCDEMTEAHRDLLPAGLADRKGQA</sequence>
<comment type="cofactor">
    <cofactor evidence="11">
        <name>NAD(+)</name>
        <dbReference type="ChEBI" id="CHEBI:57540"/>
    </cofactor>
    <text evidence="11">Binds 1 NAD(+) per subunit.</text>
</comment>
<keyword evidence="6 9" id="KW-0464">Manganese</keyword>
<dbReference type="InterPro" id="IPR053715">
    <property type="entry name" value="GH4_Enzyme_sf"/>
</dbReference>
<evidence type="ECO:0000256" key="9">
    <source>
        <dbReference type="PIRSR" id="PIRSR601088-3"/>
    </source>
</evidence>
<dbReference type="RefSeq" id="WP_202234109.1">
    <property type="nucleotide sequence ID" value="NZ_AP018365.1"/>
</dbReference>
<evidence type="ECO:0000256" key="8">
    <source>
        <dbReference type="ARBA" id="ARBA00023295"/>
    </source>
</evidence>
<dbReference type="SUPFAM" id="SSF56327">
    <property type="entry name" value="LDH C-terminal domain-like"/>
    <property type="match status" value="1"/>
</dbReference>
<evidence type="ECO:0000256" key="5">
    <source>
        <dbReference type="ARBA" id="ARBA00023027"/>
    </source>
</evidence>
<dbReference type="Gene3D" id="3.90.1820.10">
    <property type="entry name" value="AglA-like glucosidase"/>
    <property type="match status" value="1"/>
</dbReference>
<evidence type="ECO:0000313" key="13">
    <source>
        <dbReference type="EMBL" id="BBA97878.1"/>
    </source>
</evidence>
<evidence type="ECO:0000256" key="6">
    <source>
        <dbReference type="ARBA" id="ARBA00023211"/>
    </source>
</evidence>
<dbReference type="PRINTS" id="PR00732">
    <property type="entry name" value="GLHYDRLASE4"/>
</dbReference>
<name>A0A7U3USJ9_9ACTN</name>
<dbReference type="SUPFAM" id="SSF51735">
    <property type="entry name" value="NAD(P)-binding Rossmann-fold domains"/>
    <property type="match status" value="1"/>
</dbReference>
<dbReference type="GO" id="GO:0004553">
    <property type="term" value="F:hydrolase activity, hydrolyzing O-glycosyl compounds"/>
    <property type="evidence" value="ECO:0007669"/>
    <property type="project" value="InterPro"/>
</dbReference>
<comment type="cofactor">
    <cofactor evidence="1">
        <name>Mn(2+)</name>
        <dbReference type="ChEBI" id="CHEBI:29035"/>
    </cofactor>
</comment>
<dbReference type="GO" id="GO:0005975">
    <property type="term" value="P:carbohydrate metabolic process"/>
    <property type="evidence" value="ECO:0007669"/>
    <property type="project" value="InterPro"/>
</dbReference>
<dbReference type="KEGG" id="arev:RVR_3834"/>
<keyword evidence="4 11" id="KW-0378">Hydrolase</keyword>
<feature type="site" description="Increases basicity of active site Tyr" evidence="10">
    <location>
        <position position="110"/>
    </location>
</feature>
<comment type="similarity">
    <text evidence="2 11">Belongs to the glycosyl hydrolase 4 family.</text>
</comment>
<dbReference type="GO" id="GO:0016616">
    <property type="term" value="F:oxidoreductase activity, acting on the CH-OH group of donors, NAD or NADP as acceptor"/>
    <property type="evidence" value="ECO:0007669"/>
    <property type="project" value="InterPro"/>
</dbReference>
<dbReference type="InterPro" id="IPR022616">
    <property type="entry name" value="Glyco_hydro_4_C"/>
</dbReference>
<evidence type="ECO:0000256" key="4">
    <source>
        <dbReference type="ARBA" id="ARBA00022801"/>
    </source>
</evidence>
<gene>
    <name evidence="13" type="ORF">RVR_3834</name>
</gene>
<reference evidence="13 14" key="4">
    <citation type="journal article" date="2020" name="Sci. Rep.">
        <title>beta-carboline chemical signals induce reveromycin production through a LuxR family regulator in Streptomyces sp. SN-593.</title>
        <authorList>
            <person name="Panthee S."/>
            <person name="Kito N."/>
            <person name="Hayashi T."/>
            <person name="Shimizu T."/>
            <person name="Ishikawa J."/>
            <person name="Hamamoto H."/>
            <person name="Osada H."/>
            <person name="Takahashi S."/>
        </authorList>
    </citation>
    <scope>NUCLEOTIDE SEQUENCE [LARGE SCALE GENOMIC DNA]</scope>
    <source>
        <strain evidence="13 14">SN-593</strain>
    </source>
</reference>
<organism evidence="13 14">
    <name type="scientific">Actinacidiphila reveromycinica</name>
    <dbReference type="NCBI Taxonomy" id="659352"/>
    <lineage>
        <taxon>Bacteria</taxon>
        <taxon>Bacillati</taxon>
        <taxon>Actinomycetota</taxon>
        <taxon>Actinomycetes</taxon>
        <taxon>Kitasatosporales</taxon>
        <taxon>Streptomycetaceae</taxon>
        <taxon>Actinacidiphila</taxon>
    </lineage>
</organism>
<accession>A0A7U3USJ9</accession>
<dbReference type="AlphaFoldDB" id="A0A7U3USJ9"/>
<dbReference type="Proteomes" id="UP000595703">
    <property type="component" value="Chromosome"/>
</dbReference>